<proteinExistence type="predicted"/>
<sequence>MSRKAGGPELQLAESRTPARLSRWVAPLGGVQAAGAGLAVSTFARSERKQTECFPHKSTHRSSGEKHRGGLGSAGQVPIRRTLQRHRWEMEQKTRSGHCLQPGSHVEAGCTQLSEKLGWR</sequence>
<accession>A0AC59Z366</accession>
<dbReference type="EMBL" id="OX596107">
    <property type="protein sequence ID" value="CAN0195492.1"/>
    <property type="molecule type" value="Genomic_DNA"/>
</dbReference>
<protein>
    <submittedName>
        <fullName evidence="1">Uncharacterized protein</fullName>
    </submittedName>
</protein>
<reference evidence="1" key="2">
    <citation type="submission" date="2025-03" db="EMBL/GenBank/DDBJ databases">
        <authorList>
            <consortium name="ELIXIR-Norway"/>
            <consortium name="Elixir Norway"/>
        </authorList>
    </citation>
    <scope>NUCLEOTIDE SEQUENCE</scope>
</reference>
<evidence type="ECO:0000313" key="1">
    <source>
        <dbReference type="EMBL" id="CAN0195492.1"/>
    </source>
</evidence>
<gene>
    <name evidence="1" type="ORF">MRATA1EN22A_LOCUS13483</name>
</gene>
<dbReference type="Proteomes" id="UP001162501">
    <property type="component" value="Chromosome 23"/>
</dbReference>
<reference evidence="1" key="1">
    <citation type="submission" date="2023-05" db="EMBL/GenBank/DDBJ databases">
        <authorList>
            <consortium name="ELIXIR-Norway"/>
        </authorList>
    </citation>
    <scope>NUCLEOTIDE SEQUENCE</scope>
</reference>
<name>A0AC59Z366_RANTA</name>
<evidence type="ECO:0000313" key="2">
    <source>
        <dbReference type="Proteomes" id="UP001162501"/>
    </source>
</evidence>
<organism evidence="1 2">
    <name type="scientific">Rangifer tarandus platyrhynchus</name>
    <name type="common">Svalbard reindeer</name>
    <dbReference type="NCBI Taxonomy" id="3082113"/>
    <lineage>
        <taxon>Eukaryota</taxon>
        <taxon>Metazoa</taxon>
        <taxon>Chordata</taxon>
        <taxon>Craniata</taxon>
        <taxon>Vertebrata</taxon>
        <taxon>Euteleostomi</taxon>
        <taxon>Mammalia</taxon>
        <taxon>Eutheria</taxon>
        <taxon>Laurasiatheria</taxon>
        <taxon>Artiodactyla</taxon>
        <taxon>Ruminantia</taxon>
        <taxon>Pecora</taxon>
        <taxon>Cervidae</taxon>
        <taxon>Odocoileinae</taxon>
        <taxon>Rangifer</taxon>
    </lineage>
</organism>